<evidence type="ECO:0000313" key="4">
    <source>
        <dbReference type="Proteomes" id="UP000245216"/>
    </source>
</evidence>
<dbReference type="RefSeq" id="WP_109089671.1">
    <property type="nucleotide sequence ID" value="NZ_QEXO01000004.1"/>
</dbReference>
<dbReference type="InterPro" id="IPR019080">
    <property type="entry name" value="YqaJ_viral_recombinase"/>
</dbReference>
<dbReference type="Pfam" id="PF09588">
    <property type="entry name" value="YqaJ"/>
    <property type="match status" value="1"/>
</dbReference>
<protein>
    <submittedName>
        <fullName evidence="3">Exonuclease</fullName>
    </submittedName>
</protein>
<name>A0A2U2BHF6_ALCFA</name>
<dbReference type="PANTHER" id="PTHR46609:SF6">
    <property type="entry name" value="EXONUCLEASE, PHAGE-TYPE_RECB, C-TERMINAL DOMAIN-CONTAINING PROTEIN-RELATED"/>
    <property type="match status" value="1"/>
</dbReference>
<sequence length="211" mass="23755">MEGLLIHTAEQGTPEWLQARKGVITGSRFKDCRDRLKSGAPSKKCLDYAMDVAREREGGEPMQVFVNGAMRLGTEQEPYARAVYERKTGHIVDEAGFITTPDRLFGVSVDGLVGDDGIIEIKTMVSSDTLFTAFVNGDIAAYVDQCNGAMWLLGRKWVDLVLWIHDLGRMKIIRIERDDNQIESLEADLMEFERTVTKYQHELRDALLEAA</sequence>
<reference evidence="3 4" key="2">
    <citation type="submission" date="2018-05" db="EMBL/GenBank/DDBJ databases">
        <authorList>
            <person name="Lanie J.A."/>
            <person name="Ng W.-L."/>
            <person name="Kazmierczak K.M."/>
            <person name="Andrzejewski T.M."/>
            <person name="Davidsen T.M."/>
            <person name="Wayne K.J."/>
            <person name="Tettelin H."/>
            <person name="Glass J.I."/>
            <person name="Rusch D."/>
            <person name="Podicherti R."/>
            <person name="Tsui H.-C.T."/>
            <person name="Winkler M.E."/>
        </authorList>
    </citation>
    <scope>NUCLEOTIDE SEQUENCE [LARGE SCALE GENOMIC DNA]</scope>
    <source>
        <strain evidence="3 4">YBY</strain>
    </source>
</reference>
<dbReference type="InterPro" id="IPR011335">
    <property type="entry name" value="Restrct_endonuc-II-like"/>
</dbReference>
<gene>
    <name evidence="3" type="ORF">DF183_16695</name>
</gene>
<keyword evidence="3" id="KW-0378">Hydrolase</keyword>
<keyword evidence="1" id="KW-0175">Coiled coil</keyword>
<dbReference type="InterPro" id="IPR051703">
    <property type="entry name" value="NF-kappa-B_Signaling_Reg"/>
</dbReference>
<feature type="domain" description="YqaJ viral recombinase" evidence="2">
    <location>
        <begin position="15"/>
        <end position="152"/>
    </location>
</feature>
<dbReference type="PANTHER" id="PTHR46609">
    <property type="entry name" value="EXONUCLEASE, PHAGE-TYPE/RECB, C-TERMINAL DOMAIN-CONTAINING PROTEIN"/>
    <property type="match status" value="1"/>
</dbReference>
<accession>A0A2U2BHF6</accession>
<dbReference type="Gene3D" id="3.90.320.10">
    <property type="match status" value="1"/>
</dbReference>
<dbReference type="GO" id="GO:0004527">
    <property type="term" value="F:exonuclease activity"/>
    <property type="evidence" value="ECO:0007669"/>
    <property type="project" value="UniProtKB-KW"/>
</dbReference>
<proteinExistence type="predicted"/>
<keyword evidence="3" id="KW-0269">Exonuclease</keyword>
<dbReference type="InterPro" id="IPR011604">
    <property type="entry name" value="PDDEXK-like_dom_sf"/>
</dbReference>
<evidence type="ECO:0000259" key="2">
    <source>
        <dbReference type="Pfam" id="PF09588"/>
    </source>
</evidence>
<evidence type="ECO:0000256" key="1">
    <source>
        <dbReference type="SAM" id="Coils"/>
    </source>
</evidence>
<organism evidence="3 4">
    <name type="scientific">Alcaligenes faecalis</name>
    <dbReference type="NCBI Taxonomy" id="511"/>
    <lineage>
        <taxon>Bacteria</taxon>
        <taxon>Pseudomonadati</taxon>
        <taxon>Pseudomonadota</taxon>
        <taxon>Betaproteobacteria</taxon>
        <taxon>Burkholderiales</taxon>
        <taxon>Alcaligenaceae</taxon>
        <taxon>Alcaligenes</taxon>
    </lineage>
</organism>
<dbReference type="SUPFAM" id="SSF52980">
    <property type="entry name" value="Restriction endonuclease-like"/>
    <property type="match status" value="1"/>
</dbReference>
<comment type="caution">
    <text evidence="3">The sequence shown here is derived from an EMBL/GenBank/DDBJ whole genome shotgun (WGS) entry which is preliminary data.</text>
</comment>
<dbReference type="AlphaFoldDB" id="A0A2U2BHF6"/>
<reference evidence="3 4" key="1">
    <citation type="submission" date="2018-05" db="EMBL/GenBank/DDBJ databases">
        <title>Genome Sequence of an Efficient Indole-Degrading Bacterium, Alcaligenes sp.YBY.</title>
        <authorList>
            <person name="Yang B."/>
        </authorList>
    </citation>
    <scope>NUCLEOTIDE SEQUENCE [LARGE SCALE GENOMIC DNA]</scope>
    <source>
        <strain evidence="3 4">YBY</strain>
    </source>
</reference>
<dbReference type="Proteomes" id="UP000245216">
    <property type="component" value="Unassembled WGS sequence"/>
</dbReference>
<dbReference type="EMBL" id="QEXO01000004">
    <property type="protein sequence ID" value="PWE13440.1"/>
    <property type="molecule type" value="Genomic_DNA"/>
</dbReference>
<feature type="coiled-coil region" evidence="1">
    <location>
        <begin position="175"/>
        <end position="209"/>
    </location>
</feature>
<dbReference type="CDD" id="cd22343">
    <property type="entry name" value="PDDEXK_lambda_exonuclease-like"/>
    <property type="match status" value="1"/>
</dbReference>
<evidence type="ECO:0000313" key="3">
    <source>
        <dbReference type="EMBL" id="PWE13440.1"/>
    </source>
</evidence>
<keyword evidence="3" id="KW-0540">Nuclease</keyword>